<name>A0A918T794_9ACTN</name>
<dbReference type="EMBL" id="BMUL01000013">
    <property type="protein sequence ID" value="GHA98896.1"/>
    <property type="molecule type" value="Genomic_DNA"/>
</dbReference>
<accession>A0A918T794</accession>
<evidence type="ECO:0000313" key="2">
    <source>
        <dbReference type="Proteomes" id="UP000644020"/>
    </source>
</evidence>
<comment type="caution">
    <text evidence="1">The sequence shown here is derived from an EMBL/GenBank/DDBJ whole genome shotgun (WGS) entry which is preliminary data.</text>
</comment>
<reference evidence="1" key="1">
    <citation type="journal article" date="2014" name="Int. J. Syst. Evol. Microbiol.">
        <title>Complete genome sequence of Corynebacterium casei LMG S-19264T (=DSM 44701T), isolated from a smear-ripened cheese.</title>
        <authorList>
            <consortium name="US DOE Joint Genome Institute (JGI-PGF)"/>
            <person name="Walter F."/>
            <person name="Albersmeier A."/>
            <person name="Kalinowski J."/>
            <person name="Ruckert C."/>
        </authorList>
    </citation>
    <scope>NUCLEOTIDE SEQUENCE</scope>
    <source>
        <strain evidence="1">JCM 4518</strain>
    </source>
</reference>
<proteinExistence type="predicted"/>
<sequence length="97" mass="10298">MYLIHVRLCRPADGEPLAEMPGKILSEALPGEGVEHATVHRLSGREVVVGLFLRLDGLAVAEETALGVCSRVLDRHAAGGFAVVSASAVPIWPFLDL</sequence>
<dbReference type="AlphaFoldDB" id="A0A918T794"/>
<reference evidence="1" key="2">
    <citation type="submission" date="2020-09" db="EMBL/GenBank/DDBJ databases">
        <authorList>
            <person name="Sun Q."/>
            <person name="Ohkuma M."/>
        </authorList>
    </citation>
    <scope>NUCLEOTIDE SEQUENCE</scope>
    <source>
        <strain evidence="1">JCM 4518</strain>
    </source>
</reference>
<dbReference type="Proteomes" id="UP000644020">
    <property type="component" value="Unassembled WGS sequence"/>
</dbReference>
<protein>
    <submittedName>
        <fullName evidence="1">Uncharacterized protein</fullName>
    </submittedName>
</protein>
<keyword evidence="2" id="KW-1185">Reference proteome</keyword>
<gene>
    <name evidence="1" type="ORF">GCM10010305_48050</name>
</gene>
<evidence type="ECO:0000313" key="1">
    <source>
        <dbReference type="EMBL" id="GHA98896.1"/>
    </source>
</evidence>
<dbReference type="RefSeq" id="WP_189980819.1">
    <property type="nucleotide sequence ID" value="NZ_BMUL01000013.1"/>
</dbReference>
<organism evidence="1 2">
    <name type="scientific">Streptomyces termitum</name>
    <dbReference type="NCBI Taxonomy" id="67368"/>
    <lineage>
        <taxon>Bacteria</taxon>
        <taxon>Bacillati</taxon>
        <taxon>Actinomycetota</taxon>
        <taxon>Actinomycetes</taxon>
        <taxon>Kitasatosporales</taxon>
        <taxon>Streptomycetaceae</taxon>
        <taxon>Streptomyces</taxon>
    </lineage>
</organism>